<gene>
    <name evidence="2" type="ORF">JBS370_LOCUS34202</name>
    <name evidence="1" type="ORF">OTI717_LOCUS28171</name>
</gene>
<proteinExistence type="predicted"/>
<evidence type="ECO:0000313" key="1">
    <source>
        <dbReference type="EMBL" id="CAF3985248.1"/>
    </source>
</evidence>
<dbReference type="EMBL" id="CAJOAX010006580">
    <property type="protein sequence ID" value="CAF3985248.1"/>
    <property type="molecule type" value="Genomic_DNA"/>
</dbReference>
<dbReference type="Proteomes" id="UP000663836">
    <property type="component" value="Unassembled WGS sequence"/>
</dbReference>
<dbReference type="EMBL" id="CAJOBD010010613">
    <property type="protein sequence ID" value="CAF4155291.1"/>
    <property type="molecule type" value="Genomic_DNA"/>
</dbReference>
<evidence type="ECO:0000313" key="2">
    <source>
        <dbReference type="EMBL" id="CAF4155291.1"/>
    </source>
</evidence>
<protein>
    <submittedName>
        <fullName evidence="2">Uncharacterized protein</fullName>
    </submittedName>
</protein>
<dbReference type="AlphaFoldDB" id="A0A819YE32"/>
<organism evidence="2 3">
    <name type="scientific">Rotaria sordida</name>
    <dbReference type="NCBI Taxonomy" id="392033"/>
    <lineage>
        <taxon>Eukaryota</taxon>
        <taxon>Metazoa</taxon>
        <taxon>Spiralia</taxon>
        <taxon>Gnathifera</taxon>
        <taxon>Rotifera</taxon>
        <taxon>Eurotatoria</taxon>
        <taxon>Bdelloidea</taxon>
        <taxon>Philodinida</taxon>
        <taxon>Philodinidae</taxon>
        <taxon>Rotaria</taxon>
    </lineage>
</organism>
<accession>A0A819YE32</accession>
<sequence>MASVTDMLKHKLLLYMMELYQQHHVNINKKLVTVLHYTMLEENFLVKNDNDTSTVLFPWTFNQDGQLYVNYEKENIKFTCIITNLDPFKIDFIKGSYRFPFWLRDQKEYFVDNDTISYVPGLMCAFRKPVEEFFTYVLNNIRTIDPHPTTTHASTY</sequence>
<name>A0A819YE32_9BILA</name>
<comment type="caution">
    <text evidence="2">The sequence shown here is derived from an EMBL/GenBank/DDBJ whole genome shotgun (WGS) entry which is preliminary data.</text>
</comment>
<dbReference type="Proteomes" id="UP000663823">
    <property type="component" value="Unassembled WGS sequence"/>
</dbReference>
<evidence type="ECO:0000313" key="3">
    <source>
        <dbReference type="Proteomes" id="UP000663836"/>
    </source>
</evidence>
<reference evidence="2" key="1">
    <citation type="submission" date="2021-02" db="EMBL/GenBank/DDBJ databases">
        <authorList>
            <person name="Nowell W R."/>
        </authorList>
    </citation>
    <scope>NUCLEOTIDE SEQUENCE</scope>
</reference>